<accession>A0ABP7ARX8</accession>
<dbReference type="PANTHER" id="PTHR30487">
    <property type="entry name" value="TYPE 4 PREPILIN-LIKE PROTEINS LEADER PEPTIDE-PROCESSING ENZYME"/>
    <property type="match status" value="1"/>
</dbReference>
<proteinExistence type="inferred from homology"/>
<protein>
    <recommendedName>
        <fullName evidence="3">Prepilin type IV endopeptidase peptidase domain-containing protein</fullName>
    </recommendedName>
</protein>
<dbReference type="InterPro" id="IPR050882">
    <property type="entry name" value="Prepilin_peptidase/N-MTase"/>
</dbReference>
<keyword evidence="2" id="KW-0472">Membrane</keyword>
<feature type="transmembrane region" description="Helical" evidence="2">
    <location>
        <begin position="153"/>
        <end position="178"/>
    </location>
</feature>
<dbReference type="EMBL" id="BAABAB010000050">
    <property type="protein sequence ID" value="GAA3639213.1"/>
    <property type="molecule type" value="Genomic_DNA"/>
</dbReference>
<evidence type="ECO:0000259" key="3">
    <source>
        <dbReference type="Pfam" id="PF01478"/>
    </source>
</evidence>
<keyword evidence="2" id="KW-1133">Transmembrane helix</keyword>
<dbReference type="Gene3D" id="1.20.120.1220">
    <property type="match status" value="1"/>
</dbReference>
<reference evidence="5" key="1">
    <citation type="journal article" date="2019" name="Int. J. Syst. Evol. Microbiol.">
        <title>The Global Catalogue of Microorganisms (GCM) 10K type strain sequencing project: providing services to taxonomists for standard genome sequencing and annotation.</title>
        <authorList>
            <consortium name="The Broad Institute Genomics Platform"/>
            <consortium name="The Broad Institute Genome Sequencing Center for Infectious Disease"/>
            <person name="Wu L."/>
            <person name="Ma J."/>
        </authorList>
    </citation>
    <scope>NUCLEOTIDE SEQUENCE [LARGE SCALE GENOMIC DNA]</scope>
    <source>
        <strain evidence="5">JCM 16929</strain>
    </source>
</reference>
<feature type="transmembrane region" description="Helical" evidence="2">
    <location>
        <begin position="190"/>
        <end position="212"/>
    </location>
</feature>
<evidence type="ECO:0000256" key="2">
    <source>
        <dbReference type="SAM" id="Phobius"/>
    </source>
</evidence>
<dbReference type="InterPro" id="IPR000045">
    <property type="entry name" value="Prepilin_IV_endopep_pep"/>
</dbReference>
<comment type="similarity">
    <text evidence="1">Belongs to the peptidase A24 family.</text>
</comment>
<dbReference type="Proteomes" id="UP001501490">
    <property type="component" value="Unassembled WGS sequence"/>
</dbReference>
<sequence>MSTTVIICTALISGIAALLLTRWMRKLAKAESFWLSGHLHVAVAALAGAGAATLASNWAELIGYALLGVGCALLFVIDLAVFRLPNKIVGPLYLIMLGALASAAVVEHDPMRLLRALGLGTLAFAVYVLLAVIRPGQLGRGDVKLAGVLGLFLGWLGWSQALLGLLGAFLLSAVVGIAIVKVMRLDLRTLIPFGPFMVAGAALGAALGPGVLTIG</sequence>
<gene>
    <name evidence="4" type="ORF">GCM10022236_47120</name>
</gene>
<name>A0ABP7ARX8_9ACTN</name>
<keyword evidence="2" id="KW-0812">Transmembrane</keyword>
<dbReference type="RefSeq" id="WP_344809239.1">
    <property type="nucleotide sequence ID" value="NZ_BAABAB010000050.1"/>
</dbReference>
<feature type="transmembrane region" description="Helical" evidence="2">
    <location>
        <begin position="33"/>
        <end position="54"/>
    </location>
</feature>
<feature type="transmembrane region" description="Helical" evidence="2">
    <location>
        <begin position="88"/>
        <end position="106"/>
    </location>
</feature>
<evidence type="ECO:0000313" key="4">
    <source>
        <dbReference type="EMBL" id="GAA3639213.1"/>
    </source>
</evidence>
<feature type="transmembrane region" description="Helical" evidence="2">
    <location>
        <begin position="113"/>
        <end position="133"/>
    </location>
</feature>
<comment type="caution">
    <text evidence="4">The sequence shown here is derived from an EMBL/GenBank/DDBJ whole genome shotgun (WGS) entry which is preliminary data.</text>
</comment>
<feature type="transmembrane region" description="Helical" evidence="2">
    <location>
        <begin position="61"/>
        <end position="82"/>
    </location>
</feature>
<evidence type="ECO:0000256" key="1">
    <source>
        <dbReference type="ARBA" id="ARBA00005801"/>
    </source>
</evidence>
<organism evidence="4 5">
    <name type="scientific">Microlunatus ginsengisoli</name>
    <dbReference type="NCBI Taxonomy" id="363863"/>
    <lineage>
        <taxon>Bacteria</taxon>
        <taxon>Bacillati</taxon>
        <taxon>Actinomycetota</taxon>
        <taxon>Actinomycetes</taxon>
        <taxon>Propionibacteriales</taxon>
        <taxon>Propionibacteriaceae</taxon>
        <taxon>Microlunatus</taxon>
    </lineage>
</organism>
<evidence type="ECO:0000313" key="5">
    <source>
        <dbReference type="Proteomes" id="UP001501490"/>
    </source>
</evidence>
<keyword evidence="5" id="KW-1185">Reference proteome</keyword>
<feature type="domain" description="Prepilin type IV endopeptidase peptidase" evidence="3">
    <location>
        <begin position="66"/>
        <end position="177"/>
    </location>
</feature>
<dbReference type="PANTHER" id="PTHR30487:SF0">
    <property type="entry name" value="PREPILIN LEADER PEPTIDASE_N-METHYLTRANSFERASE-RELATED"/>
    <property type="match status" value="1"/>
</dbReference>
<dbReference type="Pfam" id="PF01478">
    <property type="entry name" value="Peptidase_A24"/>
    <property type="match status" value="1"/>
</dbReference>